<comment type="caution">
    <text evidence="14">The sequence shown here is derived from an EMBL/GenBank/DDBJ whole genome shotgun (WGS) entry which is preliminary data.</text>
</comment>
<dbReference type="InterPro" id="IPR037066">
    <property type="entry name" value="Plug_dom_sf"/>
</dbReference>
<feature type="signal peptide" evidence="11">
    <location>
        <begin position="1"/>
        <end position="22"/>
    </location>
</feature>
<dbReference type="RefSeq" id="WP_211871849.1">
    <property type="nucleotide sequence ID" value="NZ_JAAEDI010000041.1"/>
</dbReference>
<dbReference type="NCBIfam" id="TIGR01785">
    <property type="entry name" value="TonB-hemin"/>
    <property type="match status" value="1"/>
</dbReference>
<feature type="domain" description="TonB-dependent receptor-like beta-barrel" evidence="12">
    <location>
        <begin position="215"/>
        <end position="630"/>
    </location>
</feature>
<proteinExistence type="inferred from homology"/>
<evidence type="ECO:0000256" key="1">
    <source>
        <dbReference type="ARBA" id="ARBA00004571"/>
    </source>
</evidence>
<dbReference type="SUPFAM" id="SSF56935">
    <property type="entry name" value="Porins"/>
    <property type="match status" value="1"/>
</dbReference>
<dbReference type="PANTHER" id="PTHR30069:SF41">
    <property type="entry name" value="HEME_HEMOPEXIN UTILIZATION PROTEIN C"/>
    <property type="match status" value="1"/>
</dbReference>
<dbReference type="PANTHER" id="PTHR30069">
    <property type="entry name" value="TONB-DEPENDENT OUTER MEMBRANE RECEPTOR"/>
    <property type="match status" value="1"/>
</dbReference>
<evidence type="ECO:0000256" key="7">
    <source>
        <dbReference type="ARBA" id="ARBA00023136"/>
    </source>
</evidence>
<organism evidence="14 15">
    <name type="scientific">Neoroseomonas terrae</name>
    <dbReference type="NCBI Taxonomy" id="424799"/>
    <lineage>
        <taxon>Bacteria</taxon>
        <taxon>Pseudomonadati</taxon>
        <taxon>Pseudomonadota</taxon>
        <taxon>Alphaproteobacteria</taxon>
        <taxon>Acetobacterales</taxon>
        <taxon>Acetobacteraceae</taxon>
        <taxon>Neoroseomonas</taxon>
    </lineage>
</organism>
<dbReference type="Gene3D" id="2.40.170.20">
    <property type="entry name" value="TonB-dependent receptor, beta-barrel domain"/>
    <property type="match status" value="1"/>
</dbReference>
<dbReference type="InterPro" id="IPR036942">
    <property type="entry name" value="Beta-barrel_TonB_sf"/>
</dbReference>
<evidence type="ECO:0000259" key="12">
    <source>
        <dbReference type="Pfam" id="PF00593"/>
    </source>
</evidence>
<dbReference type="InterPro" id="IPR039426">
    <property type="entry name" value="TonB-dep_rcpt-like"/>
</dbReference>
<dbReference type="Gene3D" id="2.170.130.10">
    <property type="entry name" value="TonB-dependent receptor, plug domain"/>
    <property type="match status" value="1"/>
</dbReference>
<keyword evidence="14" id="KW-0675">Receptor</keyword>
<dbReference type="InterPro" id="IPR012910">
    <property type="entry name" value="Plug_dom"/>
</dbReference>
<evidence type="ECO:0000256" key="10">
    <source>
        <dbReference type="RuleBase" id="RU003357"/>
    </source>
</evidence>
<comment type="similarity">
    <text evidence="2 9 10">Belongs to the TonB-dependent receptor family.</text>
</comment>
<name>A0ABS5ER76_9PROT</name>
<evidence type="ECO:0000313" key="15">
    <source>
        <dbReference type="Proteomes" id="UP000698752"/>
    </source>
</evidence>
<evidence type="ECO:0000256" key="3">
    <source>
        <dbReference type="ARBA" id="ARBA00022448"/>
    </source>
</evidence>
<dbReference type="Pfam" id="PF00593">
    <property type="entry name" value="TonB_dep_Rec_b-barrel"/>
    <property type="match status" value="1"/>
</dbReference>
<dbReference type="Pfam" id="PF07715">
    <property type="entry name" value="Plug"/>
    <property type="match status" value="1"/>
</dbReference>
<dbReference type="Proteomes" id="UP000698752">
    <property type="component" value="Unassembled WGS sequence"/>
</dbReference>
<protein>
    <submittedName>
        <fullName evidence="14">TonB-dependent receptor</fullName>
    </submittedName>
</protein>
<evidence type="ECO:0000313" key="14">
    <source>
        <dbReference type="EMBL" id="MBR0653142.1"/>
    </source>
</evidence>
<evidence type="ECO:0000256" key="6">
    <source>
        <dbReference type="ARBA" id="ARBA00023077"/>
    </source>
</evidence>
<evidence type="ECO:0000256" key="11">
    <source>
        <dbReference type="SAM" id="SignalP"/>
    </source>
</evidence>
<reference evidence="15" key="1">
    <citation type="journal article" date="2021" name="Syst. Appl. Microbiol.">
        <title>Roseomonas hellenica sp. nov., isolated from roots of wild-growing Alkanna tinctoria.</title>
        <authorList>
            <person name="Rat A."/>
            <person name="Naranjo H.D."/>
            <person name="Lebbe L."/>
            <person name="Cnockaert M."/>
            <person name="Krigas N."/>
            <person name="Grigoriadou K."/>
            <person name="Maloupa E."/>
            <person name="Willems A."/>
        </authorList>
    </citation>
    <scope>NUCLEOTIDE SEQUENCE [LARGE SCALE GENOMIC DNA]</scope>
    <source>
        <strain evidence="15">LMG 31159</strain>
    </source>
</reference>
<evidence type="ECO:0000256" key="4">
    <source>
        <dbReference type="ARBA" id="ARBA00022452"/>
    </source>
</evidence>
<evidence type="ECO:0000256" key="9">
    <source>
        <dbReference type="PROSITE-ProRule" id="PRU01360"/>
    </source>
</evidence>
<feature type="domain" description="TonB-dependent receptor plug" evidence="13">
    <location>
        <begin position="40"/>
        <end position="142"/>
    </location>
</feature>
<dbReference type="EMBL" id="JAAEDI010000041">
    <property type="protein sequence ID" value="MBR0653142.1"/>
    <property type="molecule type" value="Genomic_DNA"/>
</dbReference>
<keyword evidence="11" id="KW-0732">Signal</keyword>
<comment type="subcellular location">
    <subcellularLocation>
        <location evidence="1 9">Cell outer membrane</location>
        <topology evidence="1 9">Multi-pass membrane protein</topology>
    </subcellularLocation>
</comment>
<dbReference type="InterPro" id="IPR000531">
    <property type="entry name" value="Beta-barrel_TonB"/>
</dbReference>
<keyword evidence="15" id="KW-1185">Reference proteome</keyword>
<accession>A0ABS5ER76</accession>
<evidence type="ECO:0000259" key="13">
    <source>
        <dbReference type="Pfam" id="PF07715"/>
    </source>
</evidence>
<keyword evidence="5 9" id="KW-0812">Transmembrane</keyword>
<dbReference type="PROSITE" id="PS52016">
    <property type="entry name" value="TONB_DEPENDENT_REC_3"/>
    <property type="match status" value="1"/>
</dbReference>
<evidence type="ECO:0000256" key="8">
    <source>
        <dbReference type="ARBA" id="ARBA00023237"/>
    </source>
</evidence>
<evidence type="ECO:0000256" key="5">
    <source>
        <dbReference type="ARBA" id="ARBA00022692"/>
    </source>
</evidence>
<dbReference type="InterPro" id="IPR011276">
    <property type="entry name" value="TonB_haem/Hb_rcpt"/>
</dbReference>
<keyword evidence="7 9" id="KW-0472">Membrane</keyword>
<sequence>MAGSAMGLVTLALTTATMAQTAAPPAVELNPIQVTGQGASENRSTIDGQMLRLEAGNRVDDLLRTLPGVFTRENAQQPGVAVNIRGFEGVGRVNMSVDGVRQNFRFTGHEAGGFTYVDPALLAGVDVTRGTVIGTGGGALAGTANFRTLNVDDIVREGQTYGALARLGWGSNGVDFAEMAAAGVRTELVGVAAAISHRSSRNYHDGYGQSVPGTGQDLISGLARLNFNLGEGHTLGFGMVLYDNDFYANSYYQTVNNRTYTANYRYNPGNPWIDLRANAYYNDLTMKYTGGTGTAVNRTIEDEGIGFDIANLSRFALGPVQVVSNNGVEYFHDSVTSNNSGVNPADGNSELLGIFTDTTFSYNIVDFTAGLRYNYYSLSGDGIPNIRYGRYTVDNSEGSLDPRLTLAIRATDWLQPYVTWSRSMRAPTLQETMLGGSHPGTTSGTYLPNPELSPETQQGWEFGVNLRGRQMLTDNDVLRIRANYFIMNVEDYIVATYVAPLRSFQYQNVPGSSRVQGFEFEANYDARVAFGSINYTHTDSKLASQVPGLGASQYTPDHVVAVTAGGRMFDERLTLGARYTYVSGGLTAGLNPTFTGATAVEGGKPYNLFDLFASVRVTDNLDLNARVTNVFDVAYTPFLSTNGTGQGRTFYFGLQVRL</sequence>
<evidence type="ECO:0000256" key="2">
    <source>
        <dbReference type="ARBA" id="ARBA00009810"/>
    </source>
</evidence>
<keyword evidence="4 9" id="KW-1134">Transmembrane beta strand</keyword>
<gene>
    <name evidence="14" type="ORF">GXW78_26030</name>
</gene>
<feature type="chain" id="PRO_5046976596" evidence="11">
    <location>
        <begin position="23"/>
        <end position="658"/>
    </location>
</feature>
<keyword evidence="8 9" id="KW-0998">Cell outer membrane</keyword>
<keyword evidence="6 10" id="KW-0798">TonB box</keyword>
<keyword evidence="3 9" id="KW-0813">Transport</keyword>